<name>A0AA36FWV8_9BILA</name>
<comment type="caution">
    <text evidence="1">The sequence shown here is derived from an EMBL/GenBank/DDBJ whole genome shotgun (WGS) entry which is preliminary data.</text>
</comment>
<protein>
    <submittedName>
        <fullName evidence="1">Uncharacterized protein</fullName>
    </submittedName>
</protein>
<evidence type="ECO:0000313" key="1">
    <source>
        <dbReference type="EMBL" id="CAJ0569829.1"/>
    </source>
</evidence>
<evidence type="ECO:0000313" key="2">
    <source>
        <dbReference type="Proteomes" id="UP001177023"/>
    </source>
</evidence>
<gene>
    <name evidence="1" type="ORF">MSPICULIGERA_LOCUS8288</name>
</gene>
<sequence length="78" mass="9052">MEWPKRRCVKPQSNALPNDMLPIAQRVKNEPLLSTNSTNKDLHSNLVDLEEIVMNWSRVVFNATKSKQEAKIKKKYLS</sequence>
<accession>A0AA36FWV8</accession>
<feature type="non-terminal residue" evidence="1">
    <location>
        <position position="1"/>
    </location>
</feature>
<dbReference type="EMBL" id="CATQJA010002147">
    <property type="protein sequence ID" value="CAJ0569829.1"/>
    <property type="molecule type" value="Genomic_DNA"/>
</dbReference>
<reference evidence="1" key="1">
    <citation type="submission" date="2023-06" db="EMBL/GenBank/DDBJ databases">
        <authorList>
            <person name="Delattre M."/>
        </authorList>
    </citation>
    <scope>NUCLEOTIDE SEQUENCE</scope>
    <source>
        <strain evidence="1">AF72</strain>
    </source>
</reference>
<organism evidence="1 2">
    <name type="scientific">Mesorhabditis spiculigera</name>
    <dbReference type="NCBI Taxonomy" id="96644"/>
    <lineage>
        <taxon>Eukaryota</taxon>
        <taxon>Metazoa</taxon>
        <taxon>Ecdysozoa</taxon>
        <taxon>Nematoda</taxon>
        <taxon>Chromadorea</taxon>
        <taxon>Rhabditida</taxon>
        <taxon>Rhabditina</taxon>
        <taxon>Rhabditomorpha</taxon>
        <taxon>Rhabditoidea</taxon>
        <taxon>Rhabditidae</taxon>
        <taxon>Mesorhabditinae</taxon>
        <taxon>Mesorhabditis</taxon>
    </lineage>
</organism>
<proteinExistence type="predicted"/>
<dbReference type="Proteomes" id="UP001177023">
    <property type="component" value="Unassembled WGS sequence"/>
</dbReference>
<keyword evidence="2" id="KW-1185">Reference proteome</keyword>
<dbReference type="AlphaFoldDB" id="A0AA36FWV8"/>